<evidence type="ECO:0000256" key="6">
    <source>
        <dbReference type="SAM" id="Phobius"/>
    </source>
</evidence>
<feature type="transmembrane region" description="Helical" evidence="6">
    <location>
        <begin position="204"/>
        <end position="222"/>
    </location>
</feature>
<feature type="transmembrane region" description="Helical" evidence="6">
    <location>
        <begin position="32"/>
        <end position="55"/>
    </location>
</feature>
<keyword evidence="3 6" id="KW-0812">Transmembrane</keyword>
<reference evidence="7" key="1">
    <citation type="submission" date="2019-12" db="EMBL/GenBank/DDBJ databases">
        <authorList>
            <person name="Cremers G."/>
        </authorList>
    </citation>
    <scope>NUCLEOTIDE SEQUENCE</scope>
    <source>
        <strain evidence="7">Mbul1</strain>
    </source>
</reference>
<feature type="transmembrane region" description="Helical" evidence="6">
    <location>
        <begin position="107"/>
        <end position="126"/>
    </location>
</feature>
<feature type="transmembrane region" description="Helical" evidence="6">
    <location>
        <begin position="412"/>
        <end position="433"/>
    </location>
</feature>
<gene>
    <name evidence="7" type="ORF">MBUL_00072</name>
</gene>
<dbReference type="InterPro" id="IPR050833">
    <property type="entry name" value="Poly_Biosynth_Transport"/>
</dbReference>
<evidence type="ECO:0000256" key="5">
    <source>
        <dbReference type="ARBA" id="ARBA00023136"/>
    </source>
</evidence>
<feature type="transmembrane region" description="Helical" evidence="6">
    <location>
        <begin position="228"/>
        <end position="246"/>
    </location>
</feature>
<dbReference type="EMBL" id="LR743504">
    <property type="protein sequence ID" value="CAA2099290.1"/>
    <property type="molecule type" value="Genomic_DNA"/>
</dbReference>
<organism evidence="7">
    <name type="scientific">Methylobacterium bullatum</name>
    <dbReference type="NCBI Taxonomy" id="570505"/>
    <lineage>
        <taxon>Bacteria</taxon>
        <taxon>Pseudomonadati</taxon>
        <taxon>Pseudomonadota</taxon>
        <taxon>Alphaproteobacteria</taxon>
        <taxon>Hyphomicrobiales</taxon>
        <taxon>Methylobacteriaceae</taxon>
        <taxon>Methylobacterium</taxon>
    </lineage>
</organism>
<feature type="transmembrane region" description="Helical" evidence="6">
    <location>
        <begin position="138"/>
        <end position="159"/>
    </location>
</feature>
<feature type="transmembrane region" description="Helical" evidence="6">
    <location>
        <begin position="76"/>
        <end position="95"/>
    </location>
</feature>
<evidence type="ECO:0000256" key="4">
    <source>
        <dbReference type="ARBA" id="ARBA00022989"/>
    </source>
</evidence>
<dbReference type="PANTHER" id="PTHR30250:SF11">
    <property type="entry name" value="O-ANTIGEN TRANSPORTER-RELATED"/>
    <property type="match status" value="1"/>
</dbReference>
<proteinExistence type="predicted"/>
<keyword evidence="2" id="KW-1003">Cell membrane</keyword>
<feature type="transmembrane region" description="Helical" evidence="6">
    <location>
        <begin position="322"/>
        <end position="341"/>
    </location>
</feature>
<feature type="transmembrane region" description="Helical" evidence="6">
    <location>
        <begin position="439"/>
        <end position="460"/>
    </location>
</feature>
<protein>
    <submittedName>
        <fullName evidence="7">Uncharacterized protein</fullName>
    </submittedName>
</protein>
<evidence type="ECO:0000256" key="2">
    <source>
        <dbReference type="ARBA" id="ARBA00022475"/>
    </source>
</evidence>
<dbReference type="GO" id="GO:0005886">
    <property type="term" value="C:plasma membrane"/>
    <property type="evidence" value="ECO:0007669"/>
    <property type="project" value="UniProtKB-SubCell"/>
</dbReference>
<feature type="transmembrane region" description="Helical" evidence="6">
    <location>
        <begin position="353"/>
        <end position="374"/>
    </location>
</feature>
<keyword evidence="4 6" id="KW-1133">Transmembrane helix</keyword>
<feature type="transmembrane region" description="Helical" evidence="6">
    <location>
        <begin position="290"/>
        <end position="310"/>
    </location>
</feature>
<feature type="transmembrane region" description="Helical" evidence="6">
    <location>
        <begin position="165"/>
        <end position="183"/>
    </location>
</feature>
<comment type="subcellular location">
    <subcellularLocation>
        <location evidence="1">Cell membrane</location>
        <topology evidence="1">Multi-pass membrane protein</topology>
    </subcellularLocation>
</comment>
<evidence type="ECO:0000256" key="3">
    <source>
        <dbReference type="ARBA" id="ARBA00022692"/>
    </source>
</evidence>
<evidence type="ECO:0000256" key="1">
    <source>
        <dbReference type="ARBA" id="ARBA00004651"/>
    </source>
</evidence>
<name>A0A679IL96_9HYPH</name>
<feature type="transmembrane region" description="Helical" evidence="6">
    <location>
        <begin position="7"/>
        <end position="26"/>
    </location>
</feature>
<accession>A0A679IL96</accession>
<dbReference type="AlphaFoldDB" id="A0A679IL96"/>
<sequence>MAVIAAFILNAGLNFCLGLLLAKLMGPADFGLFGLATTGAVVLNTLVFEWLRLSATRFYSNRVRQEEPWIRHGLDRAYAVLALVLLVASALFAVVGATVEMDAQGRFAIAAGAGMAAFGIGLFDYHAALTRARFDGGLYLKLTIVKNGLAFLLMAGAAWLFPQPVWVLVACGLSQFLPVIVLRRPLLDPKVPIVRVRMGETWRLFRAYGLPLIAANAIYQITPFLNRSAIAMWFGLAEAGYFALAADVATRSLSMIGTALDLILFQLAVRVDEHEGHVAAEAQIGRNAGIVVALMVPCAGGLWAVLPAIQGLIVPEAYRGPFALYAMILIPGLLCGTLLNFGLNPIFQIRRKTVPVIAAAIVGLGVNAACLFVLPAHFGAPGIAIAQSAGLVASTLWLAVRALTGPQRLRIDWWDVFAACTATLAMMACLAPFRHMDPALALAISLPLGVLVYALLVALFDIAGLRGLAADYLRQRAVTPTA</sequence>
<feature type="transmembrane region" description="Helical" evidence="6">
    <location>
        <begin position="380"/>
        <end position="400"/>
    </location>
</feature>
<dbReference type="PANTHER" id="PTHR30250">
    <property type="entry name" value="PST FAMILY PREDICTED COLANIC ACID TRANSPORTER"/>
    <property type="match status" value="1"/>
</dbReference>
<keyword evidence="5 6" id="KW-0472">Membrane</keyword>
<evidence type="ECO:0000313" key="7">
    <source>
        <dbReference type="EMBL" id="CAA2099290.1"/>
    </source>
</evidence>